<dbReference type="EMBL" id="CP114196">
    <property type="protein sequence ID" value="WAT93811.1"/>
    <property type="molecule type" value="Genomic_DNA"/>
</dbReference>
<keyword evidence="1" id="KW-0614">Plasmid</keyword>
<proteinExistence type="predicted"/>
<dbReference type="Proteomes" id="UP001156560">
    <property type="component" value="Plasmid pHLA"/>
</dbReference>
<evidence type="ECO:0000313" key="2">
    <source>
        <dbReference type="Proteomes" id="UP001156560"/>
    </source>
</evidence>
<sequence length="183" mass="20743">MLFSDFQKNLDKLPFDELQSRRKGQSVRSLAYFLGSNEVAIQKYKNNPDEPVKESHIRCVDFLLKMPKEQQIHILSQSVNNPILSVTESQRCKVKHYDALESRLLKLGMSKLGVYSLLGTRNSVVDNARKKGAMSKGLAAIVGLTSRFSNDELLELAVEYETSERKLPALKEKLMKKHSKSST</sequence>
<gene>
    <name evidence="1" type="ORF">O1Q84_26165</name>
</gene>
<dbReference type="AlphaFoldDB" id="A0AA47JMY3"/>
<accession>A0AA47JMY3</accession>
<dbReference type="RefSeq" id="WP_025633965.1">
    <property type="nucleotide sequence ID" value="NZ_CP114196.1"/>
</dbReference>
<geneLocation type="plasmid" evidence="1 2">
    <name>pHLA</name>
</geneLocation>
<protein>
    <submittedName>
        <fullName evidence="1">Uncharacterized protein</fullName>
    </submittedName>
</protein>
<name>A0AA47JMY3_VIBPH</name>
<organism evidence="1 2">
    <name type="scientific">Vibrio parahaemolyticus</name>
    <dbReference type="NCBI Taxonomy" id="670"/>
    <lineage>
        <taxon>Bacteria</taxon>
        <taxon>Pseudomonadati</taxon>
        <taxon>Pseudomonadota</taxon>
        <taxon>Gammaproteobacteria</taxon>
        <taxon>Vibrionales</taxon>
        <taxon>Vibrionaceae</taxon>
        <taxon>Vibrio</taxon>
    </lineage>
</organism>
<evidence type="ECO:0000313" key="1">
    <source>
        <dbReference type="EMBL" id="WAT93811.1"/>
    </source>
</evidence>
<reference evidence="1" key="1">
    <citation type="submission" date="2022-12" db="EMBL/GenBank/DDBJ databases">
        <title>Vibrio parahaemolyticus become highly virulent by producing novel Tc toxins.</title>
        <authorList>
            <person name="Yang F."/>
            <person name="You Y."/>
            <person name="Lai Q."/>
            <person name="Xu L."/>
            <person name="Li F."/>
        </authorList>
    </citation>
    <scope>NUCLEOTIDE SEQUENCE</scope>
    <source>
        <strain evidence="1">Vp-HL-202005</strain>
        <plasmid evidence="1">pHLA</plasmid>
    </source>
</reference>